<evidence type="ECO:0000313" key="2">
    <source>
        <dbReference type="Proteomes" id="UP001524570"/>
    </source>
</evidence>
<organism evidence="1 2">
    <name type="scientific">Methylomonas rosea</name>
    <dbReference type="NCBI Taxonomy" id="2952227"/>
    <lineage>
        <taxon>Bacteria</taxon>
        <taxon>Pseudomonadati</taxon>
        <taxon>Pseudomonadota</taxon>
        <taxon>Gammaproteobacteria</taxon>
        <taxon>Methylococcales</taxon>
        <taxon>Methylococcaceae</taxon>
        <taxon>Methylomonas</taxon>
    </lineage>
</organism>
<gene>
    <name evidence="1" type="ORF">NP589_17955</name>
</gene>
<sequence>MISKPVIGVKCLLTRYLKEVSMYDKSDLKAQLAGALLYGLDYPRFTPELPDLASTALLLESIATAGETDLLPEARAICVNCPRLAYCNVGSLLKDSHSTTSLAGFSVPNLNPTQQKTSLFSSLGNKLLLTATALLAGLGFWRLWGHLAIGHRWTPVAFFSRKDVECAIR</sequence>
<reference evidence="1 2" key="1">
    <citation type="submission" date="2022-07" db="EMBL/GenBank/DDBJ databases">
        <title>Methylomonas rivi sp. nov., Methylomonas rosea sp. nov., Methylomonas aureus sp. nov. and Methylomonas subterranea sp. nov., four novel methanotrophs isolated from a freshwater creek and the deep terrestrial subsurface.</title>
        <authorList>
            <person name="Abin C."/>
            <person name="Sankaranarayanan K."/>
            <person name="Garner C."/>
            <person name="Sindelar R."/>
            <person name="Kotary K."/>
            <person name="Garner R."/>
            <person name="Barclay S."/>
            <person name="Lawson P."/>
            <person name="Krumholz L."/>
        </authorList>
    </citation>
    <scope>NUCLEOTIDE SEQUENCE [LARGE SCALE GENOMIC DNA]</scope>
    <source>
        <strain evidence="1 2">WSC-7</strain>
    </source>
</reference>
<accession>A0ABT1TX22</accession>
<dbReference type="Proteomes" id="UP001524570">
    <property type="component" value="Unassembled WGS sequence"/>
</dbReference>
<dbReference type="EMBL" id="JANIBL010000067">
    <property type="protein sequence ID" value="MCQ8119321.1"/>
    <property type="molecule type" value="Genomic_DNA"/>
</dbReference>
<proteinExistence type="predicted"/>
<comment type="caution">
    <text evidence="1">The sequence shown here is derived from an EMBL/GenBank/DDBJ whole genome shotgun (WGS) entry which is preliminary data.</text>
</comment>
<keyword evidence="2" id="KW-1185">Reference proteome</keyword>
<name>A0ABT1TX22_9GAMM</name>
<protein>
    <submittedName>
        <fullName evidence="1">Uncharacterized protein</fullName>
    </submittedName>
</protein>
<dbReference type="RefSeq" id="WP_256608203.1">
    <property type="nucleotide sequence ID" value="NZ_JANIBL010000067.1"/>
</dbReference>
<evidence type="ECO:0000313" key="1">
    <source>
        <dbReference type="EMBL" id="MCQ8119321.1"/>
    </source>
</evidence>